<evidence type="ECO:0000313" key="1">
    <source>
        <dbReference type="EMBL" id="JAD72978.1"/>
    </source>
</evidence>
<name>A0A0A9CEU6_ARUDO</name>
<sequence>MTTGSLFQDISAKTTMLSSLLQQQQQQGE</sequence>
<organism evidence="1">
    <name type="scientific">Arundo donax</name>
    <name type="common">Giant reed</name>
    <name type="synonym">Donax arundinaceus</name>
    <dbReference type="NCBI Taxonomy" id="35708"/>
    <lineage>
        <taxon>Eukaryota</taxon>
        <taxon>Viridiplantae</taxon>
        <taxon>Streptophyta</taxon>
        <taxon>Embryophyta</taxon>
        <taxon>Tracheophyta</taxon>
        <taxon>Spermatophyta</taxon>
        <taxon>Magnoliopsida</taxon>
        <taxon>Liliopsida</taxon>
        <taxon>Poales</taxon>
        <taxon>Poaceae</taxon>
        <taxon>PACMAD clade</taxon>
        <taxon>Arundinoideae</taxon>
        <taxon>Arundineae</taxon>
        <taxon>Arundo</taxon>
    </lineage>
</organism>
<reference evidence="1" key="2">
    <citation type="journal article" date="2015" name="Data Brief">
        <title>Shoot transcriptome of the giant reed, Arundo donax.</title>
        <authorList>
            <person name="Barrero R.A."/>
            <person name="Guerrero F.D."/>
            <person name="Moolhuijzen P."/>
            <person name="Goolsby J.A."/>
            <person name="Tidwell J."/>
            <person name="Bellgard S.E."/>
            <person name="Bellgard M.I."/>
        </authorList>
    </citation>
    <scope>NUCLEOTIDE SEQUENCE</scope>
    <source>
        <tissue evidence="1">Shoot tissue taken approximately 20 cm above the soil surface</tissue>
    </source>
</reference>
<proteinExistence type="predicted"/>
<dbReference type="EMBL" id="GBRH01224917">
    <property type="protein sequence ID" value="JAD72978.1"/>
    <property type="molecule type" value="Transcribed_RNA"/>
</dbReference>
<accession>A0A0A9CEU6</accession>
<reference evidence="1" key="1">
    <citation type="submission" date="2014-09" db="EMBL/GenBank/DDBJ databases">
        <authorList>
            <person name="Magalhaes I.L.F."/>
            <person name="Oliveira U."/>
            <person name="Santos F.R."/>
            <person name="Vidigal T.H.D.A."/>
            <person name="Brescovit A.D."/>
            <person name="Santos A.J."/>
        </authorList>
    </citation>
    <scope>NUCLEOTIDE SEQUENCE</scope>
    <source>
        <tissue evidence="1">Shoot tissue taken approximately 20 cm above the soil surface</tissue>
    </source>
</reference>
<dbReference type="AlphaFoldDB" id="A0A0A9CEU6"/>
<protein>
    <submittedName>
        <fullName evidence="1">Uncharacterized protein</fullName>
    </submittedName>
</protein>